<evidence type="ECO:0000259" key="2">
    <source>
        <dbReference type="Pfam" id="PF07993"/>
    </source>
</evidence>
<dbReference type="SUPFAM" id="SSF51735">
    <property type="entry name" value="NAD(P)-binding Rossmann-fold domains"/>
    <property type="match status" value="1"/>
</dbReference>
<organism evidence="3 4">
    <name type="scientific">Ziziphus jujuba</name>
    <name type="common">Chinese jujube</name>
    <name type="synonym">Ziziphus sativa</name>
    <dbReference type="NCBI Taxonomy" id="326968"/>
    <lineage>
        <taxon>Eukaryota</taxon>
        <taxon>Viridiplantae</taxon>
        <taxon>Streptophyta</taxon>
        <taxon>Embryophyta</taxon>
        <taxon>Tracheophyta</taxon>
        <taxon>Spermatophyta</taxon>
        <taxon>Magnoliopsida</taxon>
        <taxon>eudicotyledons</taxon>
        <taxon>Gunneridae</taxon>
        <taxon>Pentapetalae</taxon>
        <taxon>rosids</taxon>
        <taxon>fabids</taxon>
        <taxon>Rosales</taxon>
        <taxon>Rhamnaceae</taxon>
        <taxon>Paliureae</taxon>
        <taxon>Ziziphus</taxon>
    </lineage>
</organism>
<dbReference type="GeneID" id="107432633"/>
<gene>
    <name evidence="4" type="primary">LOC107432633</name>
</gene>
<dbReference type="RefSeq" id="XP_060668890.1">
    <property type="nucleotide sequence ID" value="XM_060812907.1"/>
</dbReference>
<dbReference type="Proteomes" id="UP001652623">
    <property type="component" value="Chromosome 11"/>
</dbReference>
<evidence type="ECO:0000256" key="1">
    <source>
        <dbReference type="RuleBase" id="RU363097"/>
    </source>
</evidence>
<keyword evidence="1" id="KW-0560">Oxidoreductase</keyword>
<dbReference type="InterPro" id="IPR026055">
    <property type="entry name" value="FAR"/>
</dbReference>
<keyword evidence="1" id="KW-0444">Lipid biosynthesis</keyword>
<dbReference type="InterPro" id="IPR036291">
    <property type="entry name" value="NAD(P)-bd_dom_sf"/>
</dbReference>
<dbReference type="InterPro" id="IPR013120">
    <property type="entry name" value="FAR_NAD-bd"/>
</dbReference>
<evidence type="ECO:0000313" key="3">
    <source>
        <dbReference type="Proteomes" id="UP001652623"/>
    </source>
</evidence>
<sequence length="129" mass="14265">MGEICVKQFRENIPLAIIRPTMVTSSYREPFPGWIEGLSDGVIAAYGKGKVKCFLGSPMSILDLIPCDVVINVIMVAMAAHAKKSCSEIIYHIGSSSRNPIYISNIPNFSFHYFTQNPLTDKKGKLVKV</sequence>
<comment type="similarity">
    <text evidence="1">Belongs to the fatty acyl-CoA reductase family.</text>
</comment>
<dbReference type="Gene3D" id="3.40.50.720">
    <property type="entry name" value="NAD(P)-binding Rossmann-like Domain"/>
    <property type="match status" value="1"/>
</dbReference>
<comment type="function">
    <text evidence="1">Catalyzes the reduction of fatty acyl-CoA to fatty alcohols.</text>
</comment>
<dbReference type="EC" id="1.2.1.84" evidence="1"/>
<comment type="catalytic activity">
    <reaction evidence="1">
        <text>a long-chain fatty acyl-CoA + 2 NADPH + 2 H(+) = a long-chain primary fatty alcohol + 2 NADP(+) + CoA</text>
        <dbReference type="Rhea" id="RHEA:52716"/>
        <dbReference type="ChEBI" id="CHEBI:15378"/>
        <dbReference type="ChEBI" id="CHEBI:57287"/>
        <dbReference type="ChEBI" id="CHEBI:57783"/>
        <dbReference type="ChEBI" id="CHEBI:58349"/>
        <dbReference type="ChEBI" id="CHEBI:77396"/>
        <dbReference type="ChEBI" id="CHEBI:83139"/>
        <dbReference type="EC" id="1.2.1.84"/>
    </reaction>
</comment>
<dbReference type="PANTHER" id="PTHR11011">
    <property type="entry name" value="MALE STERILITY PROTEIN 2-RELATED"/>
    <property type="match status" value="1"/>
</dbReference>
<keyword evidence="1" id="KW-0443">Lipid metabolism</keyword>
<keyword evidence="3" id="KW-1185">Reference proteome</keyword>
<keyword evidence="1" id="KW-0521">NADP</keyword>
<protein>
    <recommendedName>
        <fullName evidence="1">Fatty acyl-CoA reductase</fullName>
        <ecNumber evidence="1">1.2.1.84</ecNumber>
    </recommendedName>
</protein>
<feature type="domain" description="Thioester reductase (TE)" evidence="2">
    <location>
        <begin position="1"/>
        <end position="74"/>
    </location>
</feature>
<accession>A0ABM3ZWM8</accession>
<reference evidence="4" key="1">
    <citation type="submission" date="2025-08" db="UniProtKB">
        <authorList>
            <consortium name="RefSeq"/>
        </authorList>
    </citation>
    <scope>IDENTIFICATION</scope>
    <source>
        <tissue evidence="4">Seedling</tissue>
    </source>
</reference>
<dbReference type="PANTHER" id="PTHR11011:SF109">
    <property type="entry name" value="FATTY ACYL-COA REDUCTASE 1"/>
    <property type="match status" value="1"/>
</dbReference>
<proteinExistence type="inferred from homology"/>
<name>A0ABM3ZWM8_ZIZJJ</name>
<dbReference type="Pfam" id="PF07993">
    <property type="entry name" value="NAD_binding_4"/>
    <property type="match status" value="1"/>
</dbReference>
<evidence type="ECO:0000313" key="4">
    <source>
        <dbReference type="RefSeq" id="XP_060668890.1"/>
    </source>
</evidence>